<name>A0A1G4VH06_9MYCO</name>
<reference evidence="2" key="1">
    <citation type="submission" date="2016-10" db="EMBL/GenBank/DDBJ databases">
        <authorList>
            <person name="Varghese N."/>
            <person name="Submissions S."/>
        </authorList>
    </citation>
    <scope>NUCLEOTIDE SEQUENCE [LARGE SCALE GENOMIC DNA]</scope>
    <source>
        <strain evidence="2">UNC267MFSha1.1M11</strain>
    </source>
</reference>
<evidence type="ECO:0000313" key="2">
    <source>
        <dbReference type="Proteomes" id="UP000199707"/>
    </source>
</evidence>
<accession>A0A1G4VH06</accession>
<evidence type="ECO:0000313" key="1">
    <source>
        <dbReference type="EMBL" id="SCX06084.1"/>
    </source>
</evidence>
<dbReference type="STRING" id="1502745.SAMN02799620_00809"/>
<gene>
    <name evidence="1" type="ORF">SAMN02799620_00809</name>
</gene>
<sequence>MAVPKFWVPYLKWDAFVADAPAELGGDADTDPQQNGIHAGVEITAKLSKGDYRAIRALTAPMRQLFALGSQDCRLDNGYLKLTAAQQEFGLLAKCSVLDLPDDVDIIYTFRPHHVTYNGTTQDLPTITVKAPVIPDSYDPEVSGPFVQNLAEMEWLNEATAAKGGFVIRQVPDDVQREDLAIQFYSSGSPIGDPLSIADLLFQGSIDDVHDLGAAGMAVAKSETVDAIRQLIKVANWLNATAALTTAVAPAAGTMYRYNAAGGALSVPLPLVMFSREGDRLSVEKTDTSANTVTVTSGQLVDGASVVCRKQGHRYDFQAVDVDGALRWKVVGERRPLALVVAEGADAAAARAAIGAASLLSAAGSYVYDTNGYMISTPDGATYTWESDGFGSYRLHTETVAGVTRTFTYNLDGSLDEVF</sequence>
<dbReference type="EMBL" id="FMUB01000002">
    <property type="protein sequence ID" value="SCX06084.1"/>
    <property type="molecule type" value="Genomic_DNA"/>
</dbReference>
<dbReference type="RefSeq" id="WP_090354068.1">
    <property type="nucleotide sequence ID" value="NZ_FMUB01000002.1"/>
</dbReference>
<organism evidence="1 2">
    <name type="scientific">Mycolicibacterium fluoranthenivorans</name>
    <dbReference type="NCBI Taxonomy" id="258505"/>
    <lineage>
        <taxon>Bacteria</taxon>
        <taxon>Bacillati</taxon>
        <taxon>Actinomycetota</taxon>
        <taxon>Actinomycetes</taxon>
        <taxon>Mycobacteriales</taxon>
        <taxon>Mycobacteriaceae</taxon>
        <taxon>Mycolicibacterium</taxon>
    </lineage>
</organism>
<dbReference type="AlphaFoldDB" id="A0A1G4VH06"/>
<dbReference type="Proteomes" id="UP000199707">
    <property type="component" value="Unassembled WGS sequence"/>
</dbReference>
<protein>
    <submittedName>
        <fullName evidence="1">Uncharacterized protein</fullName>
    </submittedName>
</protein>
<proteinExistence type="predicted"/>